<organism evidence="1 2">
    <name type="scientific">Panicum hallii var. hallii</name>
    <dbReference type="NCBI Taxonomy" id="1504633"/>
    <lineage>
        <taxon>Eukaryota</taxon>
        <taxon>Viridiplantae</taxon>
        <taxon>Streptophyta</taxon>
        <taxon>Embryophyta</taxon>
        <taxon>Tracheophyta</taxon>
        <taxon>Spermatophyta</taxon>
        <taxon>Magnoliopsida</taxon>
        <taxon>Liliopsida</taxon>
        <taxon>Poales</taxon>
        <taxon>Poaceae</taxon>
        <taxon>PACMAD clade</taxon>
        <taxon>Panicoideae</taxon>
        <taxon>Panicodae</taxon>
        <taxon>Paniceae</taxon>
        <taxon>Panicinae</taxon>
        <taxon>Panicum</taxon>
        <taxon>Panicum sect. Panicum</taxon>
    </lineage>
</organism>
<sequence>MICLLGSLNLTVEWNGDVACGFVFLWGGGGLRRLSGEERLWRPGPFIVPGLRPCTRSQASISSSLFIAISSPRRISTK</sequence>
<dbReference type="Gramene" id="PUZ77672">
    <property type="protein sequence ID" value="PUZ77672"/>
    <property type="gene ID" value="GQ55_1G391800"/>
</dbReference>
<proteinExistence type="predicted"/>
<dbReference type="AlphaFoldDB" id="A0A2T7FC70"/>
<dbReference type="Proteomes" id="UP000244336">
    <property type="component" value="Chromosome 1"/>
</dbReference>
<reference evidence="1 2" key="1">
    <citation type="submission" date="2018-04" db="EMBL/GenBank/DDBJ databases">
        <title>WGS assembly of Panicum hallii var. hallii HAL2.</title>
        <authorList>
            <person name="Lovell J."/>
            <person name="Jenkins J."/>
            <person name="Lowry D."/>
            <person name="Mamidi S."/>
            <person name="Sreedasyam A."/>
            <person name="Weng X."/>
            <person name="Barry K."/>
            <person name="Bonette J."/>
            <person name="Campitelli B."/>
            <person name="Daum C."/>
            <person name="Gordon S."/>
            <person name="Gould B."/>
            <person name="Lipzen A."/>
            <person name="MacQueen A."/>
            <person name="Palacio-Mejia J."/>
            <person name="Plott C."/>
            <person name="Shakirov E."/>
            <person name="Shu S."/>
            <person name="Yoshinaga Y."/>
            <person name="Zane M."/>
            <person name="Rokhsar D."/>
            <person name="Grimwood J."/>
            <person name="Schmutz J."/>
            <person name="Juenger T."/>
        </authorList>
    </citation>
    <scope>NUCLEOTIDE SEQUENCE [LARGE SCALE GENOMIC DNA]</scope>
    <source>
        <strain evidence="2">cv. HAL2</strain>
    </source>
</reference>
<evidence type="ECO:0000313" key="2">
    <source>
        <dbReference type="Proteomes" id="UP000244336"/>
    </source>
</evidence>
<evidence type="ECO:0000313" key="1">
    <source>
        <dbReference type="EMBL" id="PUZ77672.1"/>
    </source>
</evidence>
<name>A0A2T7FC70_9POAL</name>
<accession>A0A2T7FC70</accession>
<keyword evidence="2" id="KW-1185">Reference proteome</keyword>
<gene>
    <name evidence="1" type="ORF">GQ55_1G391800</name>
</gene>
<protein>
    <submittedName>
        <fullName evidence="1">Uncharacterized protein</fullName>
    </submittedName>
</protein>
<dbReference type="EMBL" id="CM009749">
    <property type="protein sequence ID" value="PUZ77672.1"/>
    <property type="molecule type" value="Genomic_DNA"/>
</dbReference>